<evidence type="ECO:0000313" key="2">
    <source>
        <dbReference type="Proteomes" id="UP000295765"/>
    </source>
</evidence>
<dbReference type="Proteomes" id="UP000295765">
    <property type="component" value="Unassembled WGS sequence"/>
</dbReference>
<organism evidence="1 2">
    <name type="scientific">Plasticicumulans lactativorans</name>
    <dbReference type="NCBI Taxonomy" id="1133106"/>
    <lineage>
        <taxon>Bacteria</taxon>
        <taxon>Pseudomonadati</taxon>
        <taxon>Pseudomonadota</taxon>
        <taxon>Gammaproteobacteria</taxon>
        <taxon>Candidatus Competibacteraceae</taxon>
        <taxon>Plasticicumulans</taxon>
    </lineage>
</organism>
<reference evidence="1 2" key="1">
    <citation type="submission" date="2019-03" db="EMBL/GenBank/DDBJ databases">
        <title>Genomic Encyclopedia of Type Strains, Phase IV (KMG-IV): sequencing the most valuable type-strain genomes for metagenomic binning, comparative biology and taxonomic classification.</title>
        <authorList>
            <person name="Goeker M."/>
        </authorList>
    </citation>
    <scope>NUCLEOTIDE SEQUENCE [LARGE SCALE GENOMIC DNA]</scope>
    <source>
        <strain evidence="1 2">DSM 25287</strain>
    </source>
</reference>
<comment type="caution">
    <text evidence="1">The sequence shown here is derived from an EMBL/GenBank/DDBJ whole genome shotgun (WGS) entry which is preliminary data.</text>
</comment>
<protein>
    <recommendedName>
        <fullName evidence="3">Glycosyltransferase involved in cell wall biosynthesis</fullName>
    </recommendedName>
</protein>
<accession>A0A4R2L171</accession>
<dbReference type="EMBL" id="SLWY01000016">
    <property type="protein sequence ID" value="TCO80194.1"/>
    <property type="molecule type" value="Genomic_DNA"/>
</dbReference>
<dbReference type="AlphaFoldDB" id="A0A4R2L171"/>
<gene>
    <name evidence="1" type="ORF">EV699_116100</name>
</gene>
<dbReference type="RefSeq" id="WP_132544219.1">
    <property type="nucleotide sequence ID" value="NZ_SLWY01000016.1"/>
</dbReference>
<proteinExistence type="predicted"/>
<dbReference type="OrthoDB" id="4123050at1224"/>
<evidence type="ECO:0008006" key="3">
    <source>
        <dbReference type="Google" id="ProtNLM"/>
    </source>
</evidence>
<keyword evidence="2" id="KW-1185">Reference proteome</keyword>
<sequence>MRILLAGPKVCSPWTEGRKRFVRDLAGAFAADHEVRVVTTVAPGECADFAVPAVSAVADGGARHLLGFHRLLGRTLDAWHPDLAVHLPTTSFHGRYRIGNIASMWLADRQCAQRGVVCLTLMYAITREASVRALRPWVRHLLTNPYVHGGHPVRFGVALPQSDVPSAGPPRELLFMAGMAEPTRERLRHVLEVRGLGVLLRAGAPLAEAGFRLTIAVPLLRDPLLRRSLLEWPGNTWPAAALRMLGEARVPDIFAGMGCFVFPYGRDETQFVPTSVIEWSRGCWAPARHPCRASRLRGRPSRASTACSTAPVRPAHRACYARRDALRRPDAQMA</sequence>
<evidence type="ECO:0000313" key="1">
    <source>
        <dbReference type="EMBL" id="TCO80194.1"/>
    </source>
</evidence>
<name>A0A4R2L171_9GAMM</name>